<dbReference type="AlphaFoldDB" id="A0A0L8I2C2"/>
<protein>
    <submittedName>
        <fullName evidence="2">Uncharacterized protein</fullName>
    </submittedName>
</protein>
<keyword evidence="1" id="KW-0812">Transmembrane</keyword>
<feature type="transmembrane region" description="Helical" evidence="1">
    <location>
        <begin position="49"/>
        <end position="68"/>
    </location>
</feature>
<evidence type="ECO:0000256" key="1">
    <source>
        <dbReference type="SAM" id="Phobius"/>
    </source>
</evidence>
<feature type="transmembrane region" description="Helical" evidence="1">
    <location>
        <begin position="12"/>
        <end position="37"/>
    </location>
</feature>
<keyword evidence="1" id="KW-0472">Membrane</keyword>
<name>A0A0L8I2C2_OCTBM</name>
<organism evidence="2">
    <name type="scientific">Octopus bimaculoides</name>
    <name type="common">California two-spotted octopus</name>
    <dbReference type="NCBI Taxonomy" id="37653"/>
    <lineage>
        <taxon>Eukaryota</taxon>
        <taxon>Metazoa</taxon>
        <taxon>Spiralia</taxon>
        <taxon>Lophotrochozoa</taxon>
        <taxon>Mollusca</taxon>
        <taxon>Cephalopoda</taxon>
        <taxon>Coleoidea</taxon>
        <taxon>Octopodiformes</taxon>
        <taxon>Octopoda</taxon>
        <taxon>Incirrata</taxon>
        <taxon>Octopodidae</taxon>
        <taxon>Octopus</taxon>
    </lineage>
</organism>
<sequence length="86" mass="10209">MNSVFHDYSVSFYLSLNYFPLIQVLFNLTHSFYQVIIKDYNKVCFPCHLLLYLILTIVLLPLLCLDVLPRLIMSVTIKYSRVKRSF</sequence>
<dbReference type="EMBL" id="KQ416719">
    <property type="protein sequence ID" value="KOF95544.1"/>
    <property type="molecule type" value="Genomic_DNA"/>
</dbReference>
<keyword evidence="1" id="KW-1133">Transmembrane helix</keyword>
<accession>A0A0L8I2C2</accession>
<reference evidence="2" key="1">
    <citation type="submission" date="2015-07" db="EMBL/GenBank/DDBJ databases">
        <title>MeaNS - Measles Nucleotide Surveillance Program.</title>
        <authorList>
            <person name="Tran T."/>
            <person name="Druce J."/>
        </authorList>
    </citation>
    <scope>NUCLEOTIDE SEQUENCE</scope>
    <source>
        <strain evidence="2">UCB-OBI-ISO-001</strain>
        <tissue evidence="2">Gonad</tissue>
    </source>
</reference>
<gene>
    <name evidence="2" type="ORF">OCBIM_22038015mg</name>
</gene>
<evidence type="ECO:0000313" key="2">
    <source>
        <dbReference type="EMBL" id="KOF95544.1"/>
    </source>
</evidence>
<proteinExistence type="predicted"/>